<organism evidence="1 2">
    <name type="scientific">Apatococcus lobatus</name>
    <dbReference type="NCBI Taxonomy" id="904363"/>
    <lineage>
        <taxon>Eukaryota</taxon>
        <taxon>Viridiplantae</taxon>
        <taxon>Chlorophyta</taxon>
        <taxon>core chlorophytes</taxon>
        <taxon>Trebouxiophyceae</taxon>
        <taxon>Chlorellales</taxon>
        <taxon>Chlorellaceae</taxon>
        <taxon>Apatococcus</taxon>
    </lineage>
</organism>
<gene>
    <name evidence="1" type="ORF">WJX74_007142</name>
</gene>
<reference evidence="1 2" key="1">
    <citation type="journal article" date="2024" name="Nat. Commun.">
        <title>Phylogenomics reveals the evolutionary origins of lichenization in chlorophyte algae.</title>
        <authorList>
            <person name="Puginier C."/>
            <person name="Libourel C."/>
            <person name="Otte J."/>
            <person name="Skaloud P."/>
            <person name="Haon M."/>
            <person name="Grisel S."/>
            <person name="Petersen M."/>
            <person name="Berrin J.G."/>
            <person name="Delaux P.M."/>
            <person name="Dal Grande F."/>
            <person name="Keller J."/>
        </authorList>
    </citation>
    <scope>NUCLEOTIDE SEQUENCE [LARGE SCALE GENOMIC DNA]</scope>
    <source>
        <strain evidence="1 2">SAG 2145</strain>
    </source>
</reference>
<dbReference type="EMBL" id="JALJOS010000005">
    <property type="protein sequence ID" value="KAK9838982.1"/>
    <property type="molecule type" value="Genomic_DNA"/>
</dbReference>
<comment type="caution">
    <text evidence="1">The sequence shown here is derived from an EMBL/GenBank/DDBJ whole genome shotgun (WGS) entry which is preliminary data.</text>
</comment>
<name>A0AAW1S067_9CHLO</name>
<accession>A0AAW1S067</accession>
<proteinExistence type="predicted"/>
<keyword evidence="2" id="KW-1185">Reference proteome</keyword>
<evidence type="ECO:0008006" key="3">
    <source>
        <dbReference type="Google" id="ProtNLM"/>
    </source>
</evidence>
<sequence length="100" mass="10768">MAKGAPQLESLCMDALQHVLPKLRVTDLHALALASWPLRKAVKAYVKQHTSDMSGGCEHRQIPCIPARSGDPYPCGFQYTATNILAAVEMSLPGSGCSCR</sequence>
<dbReference type="Proteomes" id="UP001438707">
    <property type="component" value="Unassembled WGS sequence"/>
</dbReference>
<protein>
    <recommendedName>
        <fullName evidence="3">F-box domain-containing protein</fullName>
    </recommendedName>
</protein>
<dbReference type="AlphaFoldDB" id="A0AAW1S067"/>
<evidence type="ECO:0000313" key="2">
    <source>
        <dbReference type="Proteomes" id="UP001438707"/>
    </source>
</evidence>
<evidence type="ECO:0000313" key="1">
    <source>
        <dbReference type="EMBL" id="KAK9838982.1"/>
    </source>
</evidence>